<dbReference type="Proteomes" id="UP000054342">
    <property type="component" value="Unassembled WGS sequence"/>
</dbReference>
<dbReference type="OrthoDB" id="1658288at2759"/>
<dbReference type="PANTHER" id="PTHR46082">
    <property type="entry name" value="ATP/GTP-BINDING PROTEIN-RELATED"/>
    <property type="match status" value="1"/>
</dbReference>
<evidence type="ECO:0000259" key="2">
    <source>
        <dbReference type="Pfam" id="PF24476"/>
    </source>
</evidence>
<dbReference type="InterPro" id="IPR035994">
    <property type="entry name" value="Nucleoside_phosphorylase_sf"/>
</dbReference>
<keyword evidence="4" id="KW-1185">Reference proteome</keyword>
<evidence type="ECO:0000313" key="3">
    <source>
        <dbReference type="EMBL" id="KIW59804.1"/>
    </source>
</evidence>
<dbReference type="EMBL" id="KN847317">
    <property type="protein sequence ID" value="KIW59804.1"/>
    <property type="molecule type" value="Genomic_DNA"/>
</dbReference>
<dbReference type="InterPro" id="IPR056002">
    <property type="entry name" value="DUF7580"/>
</dbReference>
<dbReference type="Pfam" id="PF24476">
    <property type="entry name" value="DUF7580"/>
    <property type="match status" value="1"/>
</dbReference>
<feature type="domain" description="Nucleoside phosphorylase" evidence="1">
    <location>
        <begin position="580"/>
        <end position="701"/>
    </location>
</feature>
<accession>A0A0D2FI21</accession>
<dbReference type="SUPFAM" id="SSF53167">
    <property type="entry name" value="Purine and uridine phosphorylases"/>
    <property type="match status" value="1"/>
</dbReference>
<dbReference type="AlphaFoldDB" id="A0A0D2FI21"/>
<dbReference type="GeneID" id="25321978"/>
<dbReference type="GO" id="GO:0009116">
    <property type="term" value="P:nucleoside metabolic process"/>
    <property type="evidence" value="ECO:0007669"/>
    <property type="project" value="InterPro"/>
</dbReference>
<dbReference type="STRING" id="348802.A0A0D2FI21"/>
<dbReference type="Pfam" id="PF01048">
    <property type="entry name" value="PNP_UDP_1"/>
    <property type="match status" value="1"/>
</dbReference>
<reference evidence="3 4" key="1">
    <citation type="submission" date="2015-01" db="EMBL/GenBank/DDBJ databases">
        <title>The Genome Sequence of Exophiala xenobiotica CBS118157.</title>
        <authorList>
            <consortium name="The Broad Institute Genomics Platform"/>
            <person name="Cuomo C."/>
            <person name="de Hoog S."/>
            <person name="Gorbushina A."/>
            <person name="Stielow B."/>
            <person name="Teixiera M."/>
            <person name="Abouelleil A."/>
            <person name="Chapman S.B."/>
            <person name="Priest M."/>
            <person name="Young S.K."/>
            <person name="Wortman J."/>
            <person name="Nusbaum C."/>
            <person name="Birren B."/>
        </authorList>
    </citation>
    <scope>NUCLEOTIDE SEQUENCE [LARGE SCALE GENOMIC DNA]</scope>
    <source>
        <strain evidence="3 4">CBS 118157</strain>
    </source>
</reference>
<proteinExistence type="predicted"/>
<dbReference type="HOGENOM" id="CLU_012073_1_0_1"/>
<protein>
    <submittedName>
        <fullName evidence="3">Uncharacterized protein</fullName>
    </submittedName>
</protein>
<dbReference type="GO" id="GO:0003824">
    <property type="term" value="F:catalytic activity"/>
    <property type="evidence" value="ECO:0007669"/>
    <property type="project" value="InterPro"/>
</dbReference>
<evidence type="ECO:0000313" key="4">
    <source>
        <dbReference type="Proteomes" id="UP000054342"/>
    </source>
</evidence>
<organism evidence="3 4">
    <name type="scientific">Exophiala xenobiotica</name>
    <dbReference type="NCBI Taxonomy" id="348802"/>
    <lineage>
        <taxon>Eukaryota</taxon>
        <taxon>Fungi</taxon>
        <taxon>Dikarya</taxon>
        <taxon>Ascomycota</taxon>
        <taxon>Pezizomycotina</taxon>
        <taxon>Eurotiomycetes</taxon>
        <taxon>Chaetothyriomycetidae</taxon>
        <taxon>Chaetothyriales</taxon>
        <taxon>Herpotrichiellaceae</taxon>
        <taxon>Exophiala</taxon>
    </lineage>
</organism>
<evidence type="ECO:0000259" key="1">
    <source>
        <dbReference type="Pfam" id="PF01048"/>
    </source>
</evidence>
<dbReference type="InterPro" id="IPR000845">
    <property type="entry name" value="Nucleoside_phosphorylase_d"/>
</dbReference>
<dbReference type="InterPro" id="IPR053137">
    <property type="entry name" value="NLR-like"/>
</dbReference>
<dbReference type="Gene3D" id="3.40.50.1580">
    <property type="entry name" value="Nucleoside phosphorylase domain"/>
    <property type="match status" value="1"/>
</dbReference>
<name>A0A0D2FI21_9EURO</name>
<sequence>MASNSLDEAELLQLAPQALLAVARVATEIGAKRRDRHFGTLGAELAVLSQDLETYDSPLQKEKIRSRIRKLLVAVERACAWPRTEPTQDFSLLERLGGLSQSDQQTLRYVERGLVAYASDKQLQRLIQLIKGFTSSLDKARRDQIPDSTPATKVLDKALYDSEYPKHVKQQLYQTLRKYAKCDCLVEANDPDDVGWYKKHMSNLRLRPCRDLEAGVVWFDMLFSSQPAVTPLLEHLGWQHLKIQVSSEKEGGKSTPLCSPNNSSGLSEPKTTAIMETEFCRYLQRPSGSQICLRVHKSQLLLLQNCLPLEAKILPYQSLSLSETLQVRYMSNKMKVILAYIIARSVWEFYDSDWMSRLWSADDIQFMQEPPQESESETLIFINRPYLSVRWGTPEHGPSESTASIGQIHRFPRILSLGLMMVEIGAGKPLKELFAKHQDNVNADWLAAQEFLSKAKPCDDFDYRRYWDAARSCICNQFFIMGSASNIVSQSLTDIDGRRRMILDEVVRPLEDLLGGTGWIDELRTVEPTKSLTSSLPMEKRQVSTNSTNAQSDLAGILEKHNVSHSASQQRSRGGLRFEVAIVCALPLEADAVISLFDAHLDENDGFCGKAAKDLNEYTAGRIGRHNIVVVHMRDMGKVNAASVVHGLRTSFEHIQLAIVVGICGGVPYDSRSKEDIFLGDVIISRSLIQYDFGRQHTGDFVAKDSLQGGSGGQAVEVGSMLSKLETQYHRDRFELDTEHFLETLQRKSRKARYLGAEADCLFKSSALHKHHQIGYCPMCASSKATRICEDAVAGSCEEIGCVRDDFVRRIRREGNLRNDNGPPRQHFAPSVHIGRIGSGDTVMKSATHRDEIARRHGVIGFEMEGAGIWDFFPSLVIKAVCDYADSHKNKEWQNYAAATAAAATKAFLKQWRSDIEPSSE</sequence>
<gene>
    <name evidence="3" type="ORF">PV05_00070</name>
</gene>
<feature type="domain" description="DUF7580" evidence="2">
    <location>
        <begin position="172"/>
        <end position="514"/>
    </location>
</feature>
<dbReference type="RefSeq" id="XP_013320388.1">
    <property type="nucleotide sequence ID" value="XM_013464934.1"/>
</dbReference>
<dbReference type="PANTHER" id="PTHR46082:SF6">
    <property type="entry name" value="AAA+ ATPASE DOMAIN-CONTAINING PROTEIN-RELATED"/>
    <property type="match status" value="1"/>
</dbReference>